<dbReference type="InterPro" id="IPR025235">
    <property type="entry name" value="DUF4178"/>
</dbReference>
<evidence type="ECO:0000259" key="1">
    <source>
        <dbReference type="Pfam" id="PF13785"/>
    </source>
</evidence>
<dbReference type="Proteomes" id="UP001596997">
    <property type="component" value="Unassembled WGS sequence"/>
</dbReference>
<gene>
    <name evidence="2" type="ORF">ACFQ1O_10665</name>
</gene>
<dbReference type="EMBL" id="JBHTJM010000009">
    <property type="protein sequence ID" value="MFD0964467.1"/>
    <property type="molecule type" value="Genomic_DNA"/>
</dbReference>
<feature type="domain" description="DUF4178" evidence="1">
    <location>
        <begin position="14"/>
        <end position="148"/>
    </location>
</feature>
<reference evidence="3" key="1">
    <citation type="journal article" date="2019" name="Int. J. Syst. Evol. Microbiol.">
        <title>The Global Catalogue of Microorganisms (GCM) 10K type strain sequencing project: providing services to taxonomists for standard genome sequencing and annotation.</title>
        <authorList>
            <consortium name="The Broad Institute Genomics Platform"/>
            <consortium name="The Broad Institute Genome Sequencing Center for Infectious Disease"/>
            <person name="Wu L."/>
            <person name="Ma J."/>
        </authorList>
    </citation>
    <scope>NUCLEOTIDE SEQUENCE [LARGE SCALE GENOMIC DNA]</scope>
    <source>
        <strain evidence="3">CCUG 62114</strain>
    </source>
</reference>
<evidence type="ECO:0000313" key="3">
    <source>
        <dbReference type="Proteomes" id="UP001596997"/>
    </source>
</evidence>
<organism evidence="2 3">
    <name type="scientific">Pseudofulvibacter geojedonensis</name>
    <dbReference type="NCBI Taxonomy" id="1123758"/>
    <lineage>
        <taxon>Bacteria</taxon>
        <taxon>Pseudomonadati</taxon>
        <taxon>Bacteroidota</taxon>
        <taxon>Flavobacteriia</taxon>
        <taxon>Flavobacteriales</taxon>
        <taxon>Flavobacteriaceae</taxon>
        <taxon>Pseudofulvibacter</taxon>
    </lineage>
</organism>
<name>A0ABW3I4B6_9FLAO</name>
<proteinExistence type="predicted"/>
<protein>
    <submittedName>
        <fullName evidence="2">DUF4178 domain-containing protein</fullName>
    </submittedName>
</protein>
<dbReference type="Pfam" id="PF13785">
    <property type="entry name" value="DUF4178"/>
    <property type="match status" value="1"/>
</dbReference>
<dbReference type="RefSeq" id="WP_377716012.1">
    <property type="nucleotide sequence ID" value="NZ_JBHTJM010000009.1"/>
</dbReference>
<comment type="caution">
    <text evidence="2">The sequence shown here is derived from an EMBL/GenBank/DDBJ whole genome shotgun (WGS) entry which is preliminary data.</text>
</comment>
<keyword evidence="3" id="KW-1185">Reference proteome</keyword>
<sequence length="160" mass="18952">MFGKSESFELDKLRVGFTFKFQKVEWEILEVGEYDWRGDGRSIEYKIQSKNNEIAYLEVERYRGDIEVYFSEEITIDSSILENAIQEKSIVYLAKEYSLEENYRGVYKNITNSGSWEDLESYVFYKKDMMFTIEKWADGSYESFCGMELKKSAIKNIKAN</sequence>
<accession>A0ABW3I4B6</accession>
<evidence type="ECO:0000313" key="2">
    <source>
        <dbReference type="EMBL" id="MFD0964467.1"/>
    </source>
</evidence>